<dbReference type="EMBL" id="BNJJ01000020">
    <property type="protein sequence ID" value="GHO87927.1"/>
    <property type="molecule type" value="Genomic_DNA"/>
</dbReference>
<name>A0ABQ3VNV9_9CHLR</name>
<feature type="active site" description="Proton donor/acceptor" evidence="7">
    <location>
        <position position="234"/>
    </location>
</feature>
<proteinExistence type="inferred from homology"/>
<keyword evidence="4 7" id="KW-0573">Peptidoglycan synthesis</keyword>
<feature type="active site" description="Proton donor/acceptor" evidence="7">
    <location>
        <position position="124"/>
    </location>
</feature>
<feature type="binding site" evidence="7">
    <location>
        <begin position="235"/>
        <end position="236"/>
    </location>
    <ligand>
        <name>substrate</name>
    </ligand>
</feature>
<sequence length="315" mass="34074">MMNIRSLDDGAGQHSVFPAHDAERSEHIFRDNGRSDPRSSLQGQDHEKKNNIALAPIGVFDSGAGGLTILSALQKELPNEHFIYLGDTANCPYGTRSEEEIIELSLQACRFLINQGVKLIVVACNTASQAALSVLRSTYSIPFVGVVPAVKPAARVTRRGRIGIAATNQAIKASYLHHLIDDFASDVQVYAVGCPELVTLVEHGELDGPHVDTVLRNALKPLTDKDVDVLVLGCTHFPALRPAIEQVMGKHVQVIDSGSAIARRTHSILDTERLARPFDGQEGNVSIWCSGEAEEFSRVASAVLGYEVQASQSTF</sequence>
<comment type="caution">
    <text evidence="9">The sequence shown here is derived from an EMBL/GenBank/DDBJ whole genome shotgun (WGS) entry which is preliminary data.</text>
</comment>
<dbReference type="EC" id="5.1.1.3" evidence="2 7"/>
<comment type="function">
    <text evidence="7">Provides the (R)-glutamate required for cell wall biosynthesis.</text>
</comment>
<evidence type="ECO:0000313" key="10">
    <source>
        <dbReference type="Proteomes" id="UP000635565"/>
    </source>
</evidence>
<evidence type="ECO:0000256" key="1">
    <source>
        <dbReference type="ARBA" id="ARBA00001602"/>
    </source>
</evidence>
<keyword evidence="10" id="KW-1185">Reference proteome</keyword>
<dbReference type="SUPFAM" id="SSF53681">
    <property type="entry name" value="Aspartate/glutamate racemase"/>
    <property type="match status" value="2"/>
</dbReference>
<feature type="binding site" evidence="7">
    <location>
        <begin position="61"/>
        <end position="62"/>
    </location>
    <ligand>
        <name>substrate</name>
    </ligand>
</feature>
<dbReference type="InterPro" id="IPR015942">
    <property type="entry name" value="Asp/Glu/hydantoin_racemase"/>
</dbReference>
<keyword evidence="6 7" id="KW-0961">Cell wall biogenesis/degradation</keyword>
<evidence type="ECO:0000256" key="6">
    <source>
        <dbReference type="ARBA" id="ARBA00023316"/>
    </source>
</evidence>
<protein>
    <recommendedName>
        <fullName evidence="2 7">Glutamate racemase</fullName>
        <ecNumber evidence="2 7">5.1.1.3</ecNumber>
    </recommendedName>
</protein>
<evidence type="ECO:0000256" key="3">
    <source>
        <dbReference type="ARBA" id="ARBA00022960"/>
    </source>
</evidence>
<feature type="binding site" evidence="7">
    <location>
        <begin position="93"/>
        <end position="94"/>
    </location>
    <ligand>
        <name>substrate</name>
    </ligand>
</feature>
<evidence type="ECO:0000256" key="5">
    <source>
        <dbReference type="ARBA" id="ARBA00023235"/>
    </source>
</evidence>
<comment type="similarity">
    <text evidence="7">Belongs to the aspartate/glutamate racemases family.</text>
</comment>
<comment type="pathway">
    <text evidence="7">Cell wall biogenesis; peptidoglycan biosynthesis.</text>
</comment>
<feature type="compositionally biased region" description="Basic and acidic residues" evidence="8">
    <location>
        <begin position="20"/>
        <end position="37"/>
    </location>
</feature>
<evidence type="ECO:0000256" key="7">
    <source>
        <dbReference type="HAMAP-Rule" id="MF_00258"/>
    </source>
</evidence>
<evidence type="ECO:0000313" key="9">
    <source>
        <dbReference type="EMBL" id="GHO87927.1"/>
    </source>
</evidence>
<gene>
    <name evidence="9" type="primary">murI_2</name>
    <name evidence="7" type="synonym">murI</name>
    <name evidence="9" type="ORF">KSZ_59330</name>
</gene>
<reference evidence="9 10" key="1">
    <citation type="journal article" date="2021" name="Int. J. Syst. Evol. Microbiol.">
        <title>Reticulibacter mediterranei gen. nov., sp. nov., within the new family Reticulibacteraceae fam. nov., and Ktedonospora formicarum gen. nov., sp. nov., Ktedonobacter robiniae sp. nov., Dictyobacter formicarum sp. nov. and Dictyobacter arantiisoli sp. nov., belonging to the class Ktedonobacteria.</title>
        <authorList>
            <person name="Yabe S."/>
            <person name="Zheng Y."/>
            <person name="Wang C.M."/>
            <person name="Sakai Y."/>
            <person name="Abe K."/>
            <person name="Yokota A."/>
            <person name="Donadio S."/>
            <person name="Cavaletti L."/>
            <person name="Monciardini P."/>
        </authorList>
    </citation>
    <scope>NUCLEOTIDE SEQUENCE [LARGE SCALE GENOMIC DNA]</scope>
    <source>
        <strain evidence="9 10">SOSP1-9</strain>
    </source>
</reference>
<feature type="binding site" evidence="7">
    <location>
        <begin position="125"/>
        <end position="126"/>
    </location>
    <ligand>
        <name>substrate</name>
    </ligand>
</feature>
<dbReference type="PANTHER" id="PTHR21198:SF2">
    <property type="entry name" value="GLUTAMATE RACEMASE"/>
    <property type="match status" value="1"/>
</dbReference>
<dbReference type="Pfam" id="PF01177">
    <property type="entry name" value="Asp_Glu_race"/>
    <property type="match status" value="1"/>
</dbReference>
<keyword evidence="5 7" id="KW-0413">Isomerase</keyword>
<feature type="region of interest" description="Disordered" evidence="8">
    <location>
        <begin position="1"/>
        <end position="45"/>
    </location>
</feature>
<accession>A0ABQ3VNV9</accession>
<dbReference type="InterPro" id="IPR001920">
    <property type="entry name" value="Asp/Glu_race"/>
</dbReference>
<evidence type="ECO:0000256" key="8">
    <source>
        <dbReference type="SAM" id="MobiDB-lite"/>
    </source>
</evidence>
<evidence type="ECO:0000256" key="2">
    <source>
        <dbReference type="ARBA" id="ARBA00013090"/>
    </source>
</evidence>
<dbReference type="PANTHER" id="PTHR21198">
    <property type="entry name" value="GLUTAMATE RACEMASE"/>
    <property type="match status" value="1"/>
</dbReference>
<dbReference type="NCBIfam" id="TIGR00067">
    <property type="entry name" value="glut_race"/>
    <property type="match status" value="1"/>
</dbReference>
<dbReference type="InterPro" id="IPR033134">
    <property type="entry name" value="Asp/Glu_racemase_AS_2"/>
</dbReference>
<dbReference type="HAMAP" id="MF_00258">
    <property type="entry name" value="Glu_racemase"/>
    <property type="match status" value="1"/>
</dbReference>
<dbReference type="InterPro" id="IPR004391">
    <property type="entry name" value="Glu_race"/>
</dbReference>
<keyword evidence="3 7" id="KW-0133">Cell shape</keyword>
<comment type="catalytic activity">
    <reaction evidence="1 7">
        <text>L-glutamate = D-glutamate</text>
        <dbReference type="Rhea" id="RHEA:12813"/>
        <dbReference type="ChEBI" id="CHEBI:29985"/>
        <dbReference type="ChEBI" id="CHEBI:29986"/>
        <dbReference type="EC" id="5.1.1.3"/>
    </reaction>
</comment>
<dbReference type="Proteomes" id="UP000635565">
    <property type="component" value="Unassembled WGS sequence"/>
</dbReference>
<dbReference type="PROSITE" id="PS00924">
    <property type="entry name" value="ASP_GLU_RACEMASE_2"/>
    <property type="match status" value="1"/>
</dbReference>
<organism evidence="9 10">
    <name type="scientific">Dictyobacter formicarum</name>
    <dbReference type="NCBI Taxonomy" id="2778368"/>
    <lineage>
        <taxon>Bacteria</taxon>
        <taxon>Bacillati</taxon>
        <taxon>Chloroflexota</taxon>
        <taxon>Ktedonobacteria</taxon>
        <taxon>Ktedonobacterales</taxon>
        <taxon>Dictyobacteraceae</taxon>
        <taxon>Dictyobacter</taxon>
    </lineage>
</organism>
<evidence type="ECO:0000256" key="4">
    <source>
        <dbReference type="ARBA" id="ARBA00022984"/>
    </source>
</evidence>
<dbReference type="Gene3D" id="3.40.50.1860">
    <property type="match status" value="2"/>
</dbReference>